<evidence type="ECO:0000256" key="10">
    <source>
        <dbReference type="PIRSR" id="PIRSR611150-1"/>
    </source>
</evidence>
<keyword evidence="8 11" id="KW-1015">Disulfide bond</keyword>
<dbReference type="Proteomes" id="UP000178912">
    <property type="component" value="Unassembled WGS sequence"/>
</dbReference>
<dbReference type="GO" id="GO:0050525">
    <property type="term" value="F:cutinase activity"/>
    <property type="evidence" value="ECO:0007669"/>
    <property type="project" value="UniProtKB-UniRule"/>
</dbReference>
<sequence length="246" mass="24333">MLTSTLLSLSLLGLASASPLSAREDASNEATPTLSSTISLEQAAAMGRVDAIHSLAALDAPSDPTNENGLSGACKAVTVLYAKGTGEVGNMGDGSSPGPAWAAAIRASLGTAAVTVQGIDYDASVIGYLVGGSASGTTTYVNTINQASTKCPNTKIVVGGYSQGGQILHNAAEKLTAAVTARISAVVVFGGPDVKTKQAVGKIPASKVLQICHTGDIICTGSGGAAAHLTYAKDAATAAAFVVARV</sequence>
<dbReference type="PROSITE" id="PS00155">
    <property type="entry name" value="CUTINASE_1"/>
    <property type="match status" value="1"/>
</dbReference>
<dbReference type="Pfam" id="PF01083">
    <property type="entry name" value="Cutinase"/>
    <property type="match status" value="1"/>
</dbReference>
<feature type="active site" description="Proton donor/acceptor" evidence="10">
    <location>
        <position position="228"/>
    </location>
</feature>
<feature type="active site" evidence="10">
    <location>
        <position position="216"/>
    </location>
</feature>
<dbReference type="PRINTS" id="PR00129">
    <property type="entry name" value="CUTINASE"/>
</dbReference>
<dbReference type="InterPro" id="IPR029058">
    <property type="entry name" value="AB_hydrolase_fold"/>
</dbReference>
<feature type="disulfide bond" evidence="11">
    <location>
        <begin position="74"/>
        <end position="151"/>
    </location>
</feature>
<dbReference type="Gene3D" id="3.40.50.1820">
    <property type="entry name" value="alpha/beta hydrolase"/>
    <property type="match status" value="1"/>
</dbReference>
<comment type="function">
    <text evidence="12">Catalyzes the hydrolysis of complex carboxylic polyesters found in the cell wall of plants. Degrades cutin, a macromolecule that forms the structure of the plant cuticle.</text>
</comment>
<keyword evidence="7 12" id="KW-0378">Hydrolase</keyword>
<dbReference type="AlphaFoldDB" id="A0A1E1K7I5"/>
<evidence type="ECO:0000256" key="5">
    <source>
        <dbReference type="ARBA" id="ARBA00022525"/>
    </source>
</evidence>
<dbReference type="InterPro" id="IPR000675">
    <property type="entry name" value="Cutinase/axe"/>
</dbReference>
<evidence type="ECO:0000313" key="13">
    <source>
        <dbReference type="EMBL" id="CZS94047.1"/>
    </source>
</evidence>
<dbReference type="InterPro" id="IPR043580">
    <property type="entry name" value="CUTINASE_1"/>
</dbReference>
<feature type="chain" id="PRO_5009362659" description="Cutinase" evidence="12">
    <location>
        <begin position="18"/>
        <end position="246"/>
    </location>
</feature>
<evidence type="ECO:0000256" key="9">
    <source>
        <dbReference type="ARBA" id="ARBA00034045"/>
    </source>
</evidence>
<evidence type="ECO:0000256" key="6">
    <source>
        <dbReference type="ARBA" id="ARBA00022729"/>
    </source>
</evidence>
<evidence type="ECO:0000256" key="4">
    <source>
        <dbReference type="ARBA" id="ARBA00022487"/>
    </source>
</evidence>
<keyword evidence="14" id="KW-1185">Reference proteome</keyword>
<evidence type="ECO:0000256" key="8">
    <source>
        <dbReference type="ARBA" id="ARBA00023157"/>
    </source>
</evidence>
<dbReference type="GO" id="GO:0016052">
    <property type="term" value="P:carbohydrate catabolic process"/>
    <property type="evidence" value="ECO:0007669"/>
    <property type="project" value="TreeGrafter"/>
</dbReference>
<feature type="active site" description="Nucleophile" evidence="10">
    <location>
        <position position="162"/>
    </location>
</feature>
<dbReference type="PANTHER" id="PTHR48250:SF2">
    <property type="entry name" value="CUTINASE"/>
    <property type="match status" value="1"/>
</dbReference>
<evidence type="ECO:0000256" key="11">
    <source>
        <dbReference type="PIRSR" id="PIRSR611150-2"/>
    </source>
</evidence>
<comment type="subcellular location">
    <subcellularLocation>
        <location evidence="1 12">Secreted</location>
    </subcellularLocation>
</comment>
<proteinExistence type="inferred from homology"/>
<organism evidence="13 14">
    <name type="scientific">Rhynchosporium agropyri</name>
    <dbReference type="NCBI Taxonomy" id="914238"/>
    <lineage>
        <taxon>Eukaryota</taxon>
        <taxon>Fungi</taxon>
        <taxon>Dikarya</taxon>
        <taxon>Ascomycota</taxon>
        <taxon>Pezizomycotina</taxon>
        <taxon>Leotiomycetes</taxon>
        <taxon>Helotiales</taxon>
        <taxon>Ploettnerulaceae</taxon>
        <taxon>Rhynchosporium</taxon>
    </lineage>
</organism>
<evidence type="ECO:0000256" key="2">
    <source>
        <dbReference type="ARBA" id="ARBA00007534"/>
    </source>
</evidence>
<dbReference type="SUPFAM" id="SSF53474">
    <property type="entry name" value="alpha/beta-Hydrolases"/>
    <property type="match status" value="1"/>
</dbReference>
<evidence type="ECO:0000256" key="1">
    <source>
        <dbReference type="ARBA" id="ARBA00004613"/>
    </source>
</evidence>
<comment type="catalytic activity">
    <reaction evidence="9 12">
        <text>cutin + H2O = cutin monomers.</text>
        <dbReference type="EC" id="3.1.1.74"/>
    </reaction>
</comment>
<keyword evidence="5 12" id="KW-0964">Secreted</keyword>
<name>A0A1E1K7I5_9HELO</name>
<protein>
    <recommendedName>
        <fullName evidence="3 12">Cutinase</fullName>
        <ecNumber evidence="3 12">3.1.1.74</ecNumber>
    </recommendedName>
</protein>
<dbReference type="PANTHER" id="PTHR48250">
    <property type="entry name" value="CUTINASE 2-RELATED"/>
    <property type="match status" value="1"/>
</dbReference>
<dbReference type="EC" id="3.1.1.74" evidence="3 12"/>
<gene>
    <name evidence="13" type="ORF">RAG0_04077</name>
</gene>
<comment type="similarity">
    <text evidence="2 12">Belongs to the cutinase family.</text>
</comment>
<evidence type="ECO:0000256" key="7">
    <source>
        <dbReference type="ARBA" id="ARBA00022801"/>
    </source>
</evidence>
<dbReference type="GO" id="GO:0005576">
    <property type="term" value="C:extracellular region"/>
    <property type="evidence" value="ECO:0007669"/>
    <property type="project" value="UniProtKB-SubCell"/>
</dbReference>
<evidence type="ECO:0000256" key="3">
    <source>
        <dbReference type="ARBA" id="ARBA00013095"/>
    </source>
</evidence>
<dbReference type="SMART" id="SM01110">
    <property type="entry name" value="Cutinase"/>
    <property type="match status" value="1"/>
</dbReference>
<dbReference type="EMBL" id="FJUX01000017">
    <property type="protein sequence ID" value="CZS94047.1"/>
    <property type="molecule type" value="Genomic_DNA"/>
</dbReference>
<dbReference type="OrthoDB" id="2975078at2759"/>
<evidence type="ECO:0000256" key="12">
    <source>
        <dbReference type="RuleBase" id="RU361263"/>
    </source>
</evidence>
<keyword evidence="4 12" id="KW-0719">Serine esterase</keyword>
<feature type="signal peptide" evidence="12">
    <location>
        <begin position="1"/>
        <end position="17"/>
    </location>
</feature>
<accession>A0A1E1K7I5</accession>
<dbReference type="InterPro" id="IPR011150">
    <property type="entry name" value="Cutinase_monf"/>
</dbReference>
<feature type="disulfide bond" evidence="11">
    <location>
        <begin position="212"/>
        <end position="219"/>
    </location>
</feature>
<reference evidence="14" key="1">
    <citation type="submission" date="2016-03" db="EMBL/GenBank/DDBJ databases">
        <authorList>
            <person name="Guldener U."/>
        </authorList>
    </citation>
    <scope>NUCLEOTIDE SEQUENCE [LARGE SCALE GENOMIC DNA]</scope>
    <source>
        <strain evidence="14">04CH-RAC-A.6.1</strain>
    </source>
</reference>
<keyword evidence="6 12" id="KW-0732">Signal</keyword>
<evidence type="ECO:0000313" key="14">
    <source>
        <dbReference type="Proteomes" id="UP000178912"/>
    </source>
</evidence>